<proteinExistence type="predicted"/>
<organism evidence="1 2">
    <name type="scientific">Streptococcus porcinus</name>
    <dbReference type="NCBI Taxonomy" id="1340"/>
    <lineage>
        <taxon>Bacteria</taxon>
        <taxon>Bacillati</taxon>
        <taxon>Bacillota</taxon>
        <taxon>Bacilli</taxon>
        <taxon>Lactobacillales</taxon>
        <taxon>Streptococcaceae</taxon>
        <taxon>Streptococcus</taxon>
    </lineage>
</organism>
<evidence type="ECO:0000313" key="1">
    <source>
        <dbReference type="EMBL" id="VTT45003.1"/>
    </source>
</evidence>
<protein>
    <submittedName>
        <fullName evidence="1">Hypothetical cytosolic protein</fullName>
    </submittedName>
</protein>
<accession>A0A4V0HAT1</accession>
<name>A0A4V0HAT1_STRPO</name>
<reference evidence="1 2" key="1">
    <citation type="submission" date="2019-05" db="EMBL/GenBank/DDBJ databases">
        <authorList>
            <consortium name="Pathogen Informatics"/>
        </authorList>
    </citation>
    <scope>NUCLEOTIDE SEQUENCE [LARGE SCALE GENOMIC DNA]</scope>
    <source>
        <strain evidence="1 2">NCTC10924</strain>
    </source>
</reference>
<dbReference type="OrthoDB" id="2231884at2"/>
<sequence length="341" mass="40121">MKVDLHKKYVTIKQLYHLGWPIEILKEVALHGDIDYRIGSSLFRRFWAYSSETLEGRALLKILLDMVAMPSDLSGSLNETRHLLSHFHPSLSPDDCFWSSLATLVDKSFPGDKLCQEGKLEKRIHQFRYVISSQQAQYLRHHYRKHQQTDGQALANYLSHKKGPAFWRNVVDYSLSESSRLHNKLKMTGNQISFPDNQVSHNIKILMGFHTEFILASNGRFLNELDAEVITETGIVNGASFNYGTAGQRHWDLDVDPVRRHDPLFRREVLKDYRSPKHIVKKRSQGQINDFELSYFNHKGAFARKELSSYRHVKKRCFYFCWKVRFLRWFDLLFTKKEKRN</sequence>
<dbReference type="RefSeq" id="WP_138083628.1">
    <property type="nucleotide sequence ID" value="NZ_LR594052.1"/>
</dbReference>
<dbReference type="InterPro" id="IPR021462">
    <property type="entry name" value="DUF3114"/>
</dbReference>
<gene>
    <name evidence="1" type="ORF">NCTC10924_01312</name>
</gene>
<evidence type="ECO:0000313" key="2">
    <source>
        <dbReference type="Proteomes" id="UP000306241"/>
    </source>
</evidence>
<dbReference type="Pfam" id="PF11311">
    <property type="entry name" value="DUF3114"/>
    <property type="match status" value="1"/>
</dbReference>
<dbReference type="AlphaFoldDB" id="A0A4V0HAT1"/>
<dbReference type="EMBL" id="LR594052">
    <property type="protein sequence ID" value="VTT45003.1"/>
    <property type="molecule type" value="Genomic_DNA"/>
</dbReference>
<dbReference type="Proteomes" id="UP000306241">
    <property type="component" value="Chromosome"/>
</dbReference>